<accession>L9L328</accession>
<dbReference type="GO" id="GO:0030141">
    <property type="term" value="C:secretory granule"/>
    <property type="evidence" value="ECO:0007669"/>
    <property type="project" value="TreeGrafter"/>
</dbReference>
<evidence type="ECO:0000259" key="7">
    <source>
        <dbReference type="Pfam" id="PF01273"/>
    </source>
</evidence>
<dbReference type="EMBL" id="KB320526">
    <property type="protein sequence ID" value="ELW69555.1"/>
    <property type="molecule type" value="Genomic_DNA"/>
</dbReference>
<evidence type="ECO:0000256" key="2">
    <source>
        <dbReference type="ARBA" id="ARBA00009020"/>
    </source>
</evidence>
<dbReference type="InterPro" id="IPR017943">
    <property type="entry name" value="Bactericidal_perm-incr_a/b_dom"/>
</dbReference>
<evidence type="ECO:0000256" key="1">
    <source>
        <dbReference type="ARBA" id="ARBA00004613"/>
    </source>
</evidence>
<evidence type="ECO:0000256" key="5">
    <source>
        <dbReference type="ARBA" id="ARBA00023157"/>
    </source>
</evidence>
<comment type="subcellular location">
    <subcellularLocation>
        <location evidence="1">Secreted</location>
    </subcellularLocation>
</comment>
<dbReference type="PANTHER" id="PTHR47145:SF1">
    <property type="entry name" value="BPI FOLD-CONTAINING FAMILY A MEMBER 2"/>
    <property type="match status" value="1"/>
</dbReference>
<dbReference type="InterPro" id="IPR017942">
    <property type="entry name" value="Lipid-bd_serum_glycop_N"/>
</dbReference>
<comment type="similarity">
    <text evidence="2">Belongs to the BPI/LBP/Plunc superfamily. Plunc family.</text>
</comment>
<dbReference type="Proteomes" id="UP000011518">
    <property type="component" value="Unassembled WGS sequence"/>
</dbReference>
<protein>
    <submittedName>
        <fullName evidence="8">Short palate, lung and nasal epithelium carcinoma-associated protein 2</fullName>
    </submittedName>
</protein>
<dbReference type="GO" id="GO:0070062">
    <property type="term" value="C:extracellular exosome"/>
    <property type="evidence" value="ECO:0007669"/>
    <property type="project" value="TreeGrafter"/>
</dbReference>
<proteinExistence type="inferred from homology"/>
<evidence type="ECO:0000256" key="4">
    <source>
        <dbReference type="ARBA" id="ARBA00022729"/>
    </source>
</evidence>
<organism evidence="8 9">
    <name type="scientific">Tupaia chinensis</name>
    <name type="common">Chinese tree shrew</name>
    <name type="synonym">Tupaia belangeri chinensis</name>
    <dbReference type="NCBI Taxonomy" id="246437"/>
    <lineage>
        <taxon>Eukaryota</taxon>
        <taxon>Metazoa</taxon>
        <taxon>Chordata</taxon>
        <taxon>Craniata</taxon>
        <taxon>Vertebrata</taxon>
        <taxon>Euteleostomi</taxon>
        <taxon>Mammalia</taxon>
        <taxon>Eutheria</taxon>
        <taxon>Euarchontoglires</taxon>
        <taxon>Scandentia</taxon>
        <taxon>Tupaiidae</taxon>
        <taxon>Tupaia</taxon>
    </lineage>
</organism>
<feature type="signal peptide" evidence="6">
    <location>
        <begin position="1"/>
        <end position="19"/>
    </location>
</feature>
<evidence type="ECO:0000313" key="8">
    <source>
        <dbReference type="EMBL" id="ELW69555.1"/>
    </source>
</evidence>
<keyword evidence="4 6" id="KW-0732">Signal</keyword>
<dbReference type="PANTHER" id="PTHR47145">
    <property type="entry name" value="BPI FOLD-CONTAINING FAMILY A MEMBER 2"/>
    <property type="match status" value="1"/>
</dbReference>
<dbReference type="GO" id="GO:0001530">
    <property type="term" value="F:lipopolysaccharide binding"/>
    <property type="evidence" value="ECO:0007669"/>
    <property type="project" value="TreeGrafter"/>
</dbReference>
<evidence type="ECO:0000313" key="9">
    <source>
        <dbReference type="Proteomes" id="UP000011518"/>
    </source>
</evidence>
<gene>
    <name evidence="8" type="ORF">TREES_T100008626</name>
</gene>
<dbReference type="Pfam" id="PF01273">
    <property type="entry name" value="LBP_BPI_CETP"/>
    <property type="match status" value="1"/>
</dbReference>
<evidence type="ECO:0000256" key="6">
    <source>
        <dbReference type="SAM" id="SignalP"/>
    </source>
</evidence>
<dbReference type="AlphaFoldDB" id="L9L328"/>
<reference evidence="9" key="2">
    <citation type="journal article" date="2013" name="Nat. Commun.">
        <title>Genome of the Chinese tree shrew.</title>
        <authorList>
            <person name="Fan Y."/>
            <person name="Huang Z.Y."/>
            <person name="Cao C.C."/>
            <person name="Chen C.S."/>
            <person name="Chen Y.X."/>
            <person name="Fan D.D."/>
            <person name="He J."/>
            <person name="Hou H.L."/>
            <person name="Hu L."/>
            <person name="Hu X.T."/>
            <person name="Jiang X.T."/>
            <person name="Lai R."/>
            <person name="Lang Y.S."/>
            <person name="Liang B."/>
            <person name="Liao S.G."/>
            <person name="Mu D."/>
            <person name="Ma Y.Y."/>
            <person name="Niu Y.Y."/>
            <person name="Sun X.Q."/>
            <person name="Xia J.Q."/>
            <person name="Xiao J."/>
            <person name="Xiong Z.Q."/>
            <person name="Xu L."/>
            <person name="Yang L."/>
            <person name="Zhang Y."/>
            <person name="Zhao W."/>
            <person name="Zhao X.D."/>
            <person name="Zheng Y.T."/>
            <person name="Zhou J.M."/>
            <person name="Zhu Y.B."/>
            <person name="Zhang G.J."/>
            <person name="Wang J."/>
            <person name="Yao Y.G."/>
        </authorList>
    </citation>
    <scope>NUCLEOTIDE SEQUENCE [LARGE SCALE GENOMIC DNA]</scope>
</reference>
<dbReference type="eggNOG" id="ENOG502TE6F">
    <property type="taxonomic scope" value="Eukaryota"/>
</dbReference>
<keyword evidence="5" id="KW-1015">Disulfide bond</keyword>
<dbReference type="Gene3D" id="3.15.10.10">
    <property type="entry name" value="Bactericidal permeability-increasing protein, domain 1"/>
    <property type="match status" value="2"/>
</dbReference>
<dbReference type="FunCoup" id="L9L328">
    <property type="interactions" value="122"/>
</dbReference>
<feature type="domain" description="Lipid-binding serum glycoprotein N-terminal" evidence="7">
    <location>
        <begin position="68"/>
        <end position="177"/>
    </location>
</feature>
<dbReference type="STRING" id="246437.L9L328"/>
<dbReference type="InParanoid" id="L9L328"/>
<feature type="chain" id="PRO_5003999985" evidence="6">
    <location>
        <begin position="20"/>
        <end position="296"/>
    </location>
</feature>
<keyword evidence="9" id="KW-1185">Reference proteome</keyword>
<name>L9L328_TUPCH</name>
<sequence length="296" mass="31987">MFQLWKLVLLCGLLTGTSASLLDGLGVGKILDETKSIVNVVDNTVGAVGQKLKDELAGVQGFLNERIQDVLSLVGNSLPQILSTGEKILDIKISDSALLNPKFEPTADGKGINVRFPIKAQVSLALPLTGEVLDLKVSLDLLSGVKVVADPKTGVSKVVLGECIRDPASISVSLLDRYLTQDDEGLQLLCSLWAARLILCSTYPTRQRVQVSSIEILRTVLESSSREKEAYLRVPMSVGVSGRILNLGSVALNVQAEVRLQIRVEQGLGNRYQLVFGQCGIVDDSIRFQNTDPYVS</sequence>
<keyword evidence="3" id="KW-0964">Secreted</keyword>
<dbReference type="InterPro" id="IPR052507">
    <property type="entry name" value="BPI_fold-antibacterial"/>
</dbReference>
<reference evidence="9" key="1">
    <citation type="submission" date="2012-07" db="EMBL/GenBank/DDBJ databases">
        <title>Genome of the Chinese tree shrew, a rising model animal genetically related to primates.</title>
        <authorList>
            <person name="Zhang G."/>
            <person name="Fan Y."/>
            <person name="Yao Y."/>
            <person name="Huang Z."/>
        </authorList>
    </citation>
    <scope>NUCLEOTIDE SEQUENCE [LARGE SCALE GENOMIC DNA]</scope>
</reference>
<dbReference type="SUPFAM" id="SSF55394">
    <property type="entry name" value="Bactericidal permeability-increasing protein, BPI"/>
    <property type="match status" value="1"/>
</dbReference>
<evidence type="ECO:0000256" key="3">
    <source>
        <dbReference type="ARBA" id="ARBA00022525"/>
    </source>
</evidence>